<evidence type="ECO:0000256" key="4">
    <source>
        <dbReference type="ARBA" id="ARBA00022692"/>
    </source>
</evidence>
<dbReference type="Gene3D" id="3.30.200.20">
    <property type="entry name" value="Phosphorylase Kinase, domain 1"/>
    <property type="match status" value="1"/>
</dbReference>
<dbReference type="PROSITE" id="PS50011">
    <property type="entry name" value="PROTEIN_KINASE_DOM"/>
    <property type="match status" value="1"/>
</dbReference>
<evidence type="ECO:0000256" key="10">
    <source>
        <dbReference type="ARBA" id="ARBA00023136"/>
    </source>
</evidence>
<dbReference type="InterPro" id="IPR008271">
    <property type="entry name" value="Ser/Thr_kinase_AS"/>
</dbReference>
<dbReference type="InterPro" id="IPR045874">
    <property type="entry name" value="LRK10/LRL21-25-like"/>
</dbReference>
<proteinExistence type="predicted"/>
<keyword evidence="6 12" id="KW-0547">Nucleotide-binding</keyword>
<dbReference type="PANTHER" id="PTHR27009">
    <property type="entry name" value="RUST RESISTANCE KINASE LR10-RELATED"/>
    <property type="match status" value="1"/>
</dbReference>
<comment type="subcellular location">
    <subcellularLocation>
        <location evidence="1">Membrane</location>
        <topology evidence="1">Single-pass type I membrane protein</topology>
    </subcellularLocation>
</comment>
<keyword evidence="11" id="KW-0325">Glycoprotein</keyword>
<evidence type="ECO:0000313" key="15">
    <source>
        <dbReference type="EMBL" id="KAJ9679765.1"/>
    </source>
</evidence>
<keyword evidence="8 12" id="KW-0067">ATP-binding</keyword>
<keyword evidence="16" id="KW-1185">Reference proteome</keyword>
<dbReference type="GO" id="GO:0016020">
    <property type="term" value="C:membrane"/>
    <property type="evidence" value="ECO:0007669"/>
    <property type="project" value="UniProtKB-SubCell"/>
</dbReference>
<dbReference type="GO" id="GO:0004674">
    <property type="term" value="F:protein serine/threonine kinase activity"/>
    <property type="evidence" value="ECO:0007669"/>
    <property type="project" value="UniProtKB-KW"/>
</dbReference>
<dbReference type="CDD" id="cd14066">
    <property type="entry name" value="STKc_IRAK"/>
    <property type="match status" value="1"/>
</dbReference>
<name>A0AA39DDJ1_VITRO</name>
<keyword evidence="9 13" id="KW-1133">Transmembrane helix</keyword>
<dbReference type="EMBL" id="JARBHA010000016">
    <property type="protein sequence ID" value="KAJ9679765.1"/>
    <property type="molecule type" value="Genomic_DNA"/>
</dbReference>
<gene>
    <name evidence="15" type="ORF">PVL29_021622</name>
</gene>
<comment type="caution">
    <text evidence="15">The sequence shown here is derived from an EMBL/GenBank/DDBJ whole genome shotgun (WGS) entry which is preliminary data.</text>
</comment>
<evidence type="ECO:0000256" key="13">
    <source>
        <dbReference type="SAM" id="Phobius"/>
    </source>
</evidence>
<evidence type="ECO:0000256" key="2">
    <source>
        <dbReference type="ARBA" id="ARBA00022527"/>
    </source>
</evidence>
<organism evidence="15 16">
    <name type="scientific">Vitis rotundifolia</name>
    <name type="common">Muscadine grape</name>
    <dbReference type="NCBI Taxonomy" id="103349"/>
    <lineage>
        <taxon>Eukaryota</taxon>
        <taxon>Viridiplantae</taxon>
        <taxon>Streptophyta</taxon>
        <taxon>Embryophyta</taxon>
        <taxon>Tracheophyta</taxon>
        <taxon>Spermatophyta</taxon>
        <taxon>Magnoliopsida</taxon>
        <taxon>eudicotyledons</taxon>
        <taxon>Gunneridae</taxon>
        <taxon>Pentapetalae</taxon>
        <taxon>rosids</taxon>
        <taxon>Vitales</taxon>
        <taxon>Vitaceae</taxon>
        <taxon>Viteae</taxon>
        <taxon>Vitis</taxon>
    </lineage>
</organism>
<evidence type="ECO:0000256" key="1">
    <source>
        <dbReference type="ARBA" id="ARBA00004479"/>
    </source>
</evidence>
<evidence type="ECO:0000256" key="8">
    <source>
        <dbReference type="ARBA" id="ARBA00022840"/>
    </source>
</evidence>
<evidence type="ECO:0000256" key="9">
    <source>
        <dbReference type="ARBA" id="ARBA00022989"/>
    </source>
</evidence>
<keyword evidence="5" id="KW-0732">Signal</keyword>
<dbReference type="Gene3D" id="1.10.510.10">
    <property type="entry name" value="Transferase(Phosphotransferase) domain 1"/>
    <property type="match status" value="1"/>
</dbReference>
<reference evidence="15 16" key="1">
    <citation type="journal article" date="2023" name="BMC Biotechnol.">
        <title>Vitis rotundifolia cv Carlos genome sequencing.</title>
        <authorList>
            <person name="Huff M."/>
            <person name="Hulse-Kemp A."/>
            <person name="Scheffler B."/>
            <person name="Youngblood R."/>
            <person name="Simpson S."/>
            <person name="Babiker E."/>
            <person name="Staton M."/>
        </authorList>
    </citation>
    <scope>NUCLEOTIDE SEQUENCE [LARGE SCALE GENOMIC DNA]</scope>
    <source>
        <tissue evidence="15">Leaf</tissue>
    </source>
</reference>
<keyword evidence="4 13" id="KW-0812">Transmembrane</keyword>
<evidence type="ECO:0000313" key="16">
    <source>
        <dbReference type="Proteomes" id="UP001168098"/>
    </source>
</evidence>
<dbReference type="PROSITE" id="PS00108">
    <property type="entry name" value="PROTEIN_KINASE_ST"/>
    <property type="match status" value="1"/>
</dbReference>
<dbReference type="FunFam" id="1.10.510.10:FF:000590">
    <property type="entry name" value="PR5-like receptor kinase"/>
    <property type="match status" value="1"/>
</dbReference>
<evidence type="ECO:0000256" key="5">
    <source>
        <dbReference type="ARBA" id="ARBA00022729"/>
    </source>
</evidence>
<feature type="domain" description="Protein kinase" evidence="14">
    <location>
        <begin position="233"/>
        <end position="511"/>
    </location>
</feature>
<evidence type="ECO:0000256" key="11">
    <source>
        <dbReference type="ARBA" id="ARBA00023180"/>
    </source>
</evidence>
<dbReference type="InterPro" id="IPR000719">
    <property type="entry name" value="Prot_kinase_dom"/>
</dbReference>
<sequence>MVNLNFEKYYVADINYDNYTIRVVDPGVEKGKCLSTPLYFLTREISDSYGKYYLEWKGMTSTAVLMNCDQPISDGSYIPITPCNATSSSSQAYVYALVGGESMEVGDIKYSCTISRTIITQFLKPGNLSMSDLQEMLLLGLELSFLSFRCKSKCEVKGLECDVNYGSHTVHCSKSMIIIGRAVIGILCLFTYLIYKFRRRHLSLDDDIEEFLHNYQNLRPIKYTYSDIKKMTHNFKHKLGQGGFGSVYKGKLRSGRIVAVKMLVMSKANGQDFINEVATIGRIHHVNVVRLVGFCIQRSKWALIYDYMPNGSLDKFVFLDQGNNIPLSWERLYKIALGVGRGIEYLHQGCDMQILHFDIKPHNILLDEDFTPKVSDFGLAKLYSTDESIVSVTAARGTLGYIAPELFYKNIGGVSFKADVYSFGMLLLEMVGKRKNVNAFAENSSQIYFPSWIYDRYDQGEDMEMGDATEDEKKYVRKMVIVALWCVQMKPMDRPSMSKTLEMLEGEIELLKMPPKPTLWSIENHKQSMVEVPISSSNSMGTISLNGR</sequence>
<feature type="transmembrane region" description="Helical" evidence="13">
    <location>
        <begin position="176"/>
        <end position="195"/>
    </location>
</feature>
<accession>A0AA39DDJ1</accession>
<evidence type="ECO:0000259" key="14">
    <source>
        <dbReference type="PROSITE" id="PS50011"/>
    </source>
</evidence>
<dbReference type="AlphaFoldDB" id="A0AA39DDJ1"/>
<dbReference type="SMART" id="SM00220">
    <property type="entry name" value="S_TKc"/>
    <property type="match status" value="1"/>
</dbReference>
<dbReference type="InterPro" id="IPR017441">
    <property type="entry name" value="Protein_kinase_ATP_BS"/>
</dbReference>
<dbReference type="Pfam" id="PF00069">
    <property type="entry name" value="Pkinase"/>
    <property type="match status" value="1"/>
</dbReference>
<dbReference type="PROSITE" id="PS00107">
    <property type="entry name" value="PROTEIN_KINASE_ATP"/>
    <property type="match status" value="1"/>
</dbReference>
<dbReference type="SUPFAM" id="SSF56112">
    <property type="entry name" value="Protein kinase-like (PK-like)"/>
    <property type="match status" value="1"/>
</dbReference>
<evidence type="ECO:0000256" key="6">
    <source>
        <dbReference type="ARBA" id="ARBA00022741"/>
    </source>
</evidence>
<keyword evidence="2" id="KW-0723">Serine/threonine-protein kinase</keyword>
<dbReference type="InterPro" id="IPR011009">
    <property type="entry name" value="Kinase-like_dom_sf"/>
</dbReference>
<keyword evidence="10 13" id="KW-0472">Membrane</keyword>
<feature type="binding site" evidence="12">
    <location>
        <position position="261"/>
    </location>
    <ligand>
        <name>ATP</name>
        <dbReference type="ChEBI" id="CHEBI:30616"/>
    </ligand>
</feature>
<evidence type="ECO:0000256" key="12">
    <source>
        <dbReference type="PROSITE-ProRule" id="PRU10141"/>
    </source>
</evidence>
<evidence type="ECO:0000256" key="7">
    <source>
        <dbReference type="ARBA" id="ARBA00022777"/>
    </source>
</evidence>
<dbReference type="GO" id="GO:0005524">
    <property type="term" value="F:ATP binding"/>
    <property type="evidence" value="ECO:0007669"/>
    <property type="project" value="UniProtKB-UniRule"/>
</dbReference>
<dbReference type="FunFam" id="3.30.200.20:FF:000178">
    <property type="entry name" value="serine/threonine-protein kinase PBS1-like"/>
    <property type="match status" value="1"/>
</dbReference>
<protein>
    <recommendedName>
        <fullName evidence="14">Protein kinase domain-containing protein</fullName>
    </recommendedName>
</protein>
<keyword evidence="3" id="KW-0808">Transferase</keyword>
<dbReference type="Proteomes" id="UP001168098">
    <property type="component" value="Unassembled WGS sequence"/>
</dbReference>
<keyword evidence="7" id="KW-0418">Kinase</keyword>
<evidence type="ECO:0000256" key="3">
    <source>
        <dbReference type="ARBA" id="ARBA00022679"/>
    </source>
</evidence>